<name>A0A5J5FVK1_9BACL</name>
<dbReference type="InterPro" id="IPR011330">
    <property type="entry name" value="Glyco_hydro/deAcase_b/a-brl"/>
</dbReference>
<dbReference type="EMBL" id="VYKK01000030">
    <property type="protein sequence ID" value="KAA8997250.1"/>
    <property type="molecule type" value="Genomic_DNA"/>
</dbReference>
<dbReference type="CDD" id="cd10944">
    <property type="entry name" value="CE4_SmPgdA_like"/>
    <property type="match status" value="1"/>
</dbReference>
<accession>A0A5J5FVK1</accession>
<dbReference type="SUPFAM" id="SSF55383">
    <property type="entry name" value="Copper amine oxidase, domain N"/>
    <property type="match status" value="1"/>
</dbReference>
<dbReference type="InterPro" id="IPR050248">
    <property type="entry name" value="Polysacc_deacetylase_ArnD"/>
</dbReference>
<feature type="region of interest" description="Disordered" evidence="1">
    <location>
        <begin position="38"/>
        <end position="79"/>
    </location>
</feature>
<dbReference type="Proteomes" id="UP000367750">
    <property type="component" value="Unassembled WGS sequence"/>
</dbReference>
<comment type="caution">
    <text evidence="3">The sequence shown here is derived from an EMBL/GenBank/DDBJ whole genome shotgun (WGS) entry which is preliminary data.</text>
</comment>
<dbReference type="Gene3D" id="3.20.20.370">
    <property type="entry name" value="Glycoside hydrolase/deacetylase"/>
    <property type="match status" value="1"/>
</dbReference>
<protein>
    <submittedName>
        <fullName evidence="3">Polysaccharide deacetylase family protein</fullName>
    </submittedName>
</protein>
<reference evidence="3 4" key="1">
    <citation type="submission" date="2019-09" db="EMBL/GenBank/DDBJ databases">
        <title>Bacillus ochoae sp. nov., Paenibacillus whitsoniae sp. nov., Paenibacillus spiritus sp. nov. Isolated from the Mars Exploration Rover during spacecraft assembly.</title>
        <authorList>
            <person name="Seuylemezian A."/>
            <person name="Vaishampayan P."/>
        </authorList>
    </citation>
    <scope>NUCLEOTIDE SEQUENCE [LARGE SCALE GENOMIC DNA]</scope>
    <source>
        <strain evidence="3 4">MER_111</strain>
    </source>
</reference>
<feature type="domain" description="NodB homology" evidence="2">
    <location>
        <begin position="83"/>
        <end position="268"/>
    </location>
</feature>
<gene>
    <name evidence="3" type="ORF">F4V43_17720</name>
</gene>
<dbReference type="GO" id="GO:0005975">
    <property type="term" value="P:carbohydrate metabolic process"/>
    <property type="evidence" value="ECO:0007669"/>
    <property type="project" value="InterPro"/>
</dbReference>
<dbReference type="Pfam" id="PF01522">
    <property type="entry name" value="Polysacc_deac_1"/>
    <property type="match status" value="1"/>
</dbReference>
<dbReference type="OrthoDB" id="258610at2"/>
<dbReference type="SUPFAM" id="SSF88713">
    <property type="entry name" value="Glycoside hydrolase/deacetylase"/>
    <property type="match status" value="1"/>
</dbReference>
<organism evidence="3 4">
    <name type="scientific">Paenibacillus spiritus</name>
    <dbReference type="NCBI Taxonomy" id="2496557"/>
    <lineage>
        <taxon>Bacteria</taxon>
        <taxon>Bacillati</taxon>
        <taxon>Bacillota</taxon>
        <taxon>Bacilli</taxon>
        <taxon>Bacillales</taxon>
        <taxon>Paenibacillaceae</taxon>
        <taxon>Paenibacillus</taxon>
    </lineage>
</organism>
<dbReference type="PANTHER" id="PTHR10587">
    <property type="entry name" value="GLYCOSYL TRANSFERASE-RELATED"/>
    <property type="match status" value="1"/>
</dbReference>
<sequence>MSGIILCAVFAGGGGGFSPIPSGPSVVSASGDAKVQAAGGPAAKAADAAKDAGRSEGKPPATASLSAAPASSESAGTGRQQTKTIYLTFDDGPSKVTPDVLNILKREKIKATFFVLGEAAKRHPEWINAIYEQGHTIGNHTYDHTYSTLYSGFPAFWSEIKETEETLRLITGQRPRLVRAPGGTAGHFDDTYFYLMKQAGYLVSDWTVDSGDSLRRGVPAADILSASLAGLGEKRVILLLHDGAGHEASAEALPEIIARYRSAGYMFKTMEDEADTVRFKVHPSASYAKRTPPSAAWIAGHIASNAELFADGRPLVLEVGMMQTTLASGEYTVRDGHYAVPLRAAVERLGGCVSWDAASRTARAEWNGRLLTADPAGGAVRITGKGDPGATAVVLREQNGDGAFMRGDTVWIPLRTLLGGMGHPILETVSGREEQRVKAG</sequence>
<feature type="compositionally biased region" description="Low complexity" evidence="1">
    <location>
        <begin position="59"/>
        <end position="75"/>
    </location>
</feature>
<feature type="compositionally biased region" description="Basic and acidic residues" evidence="1">
    <location>
        <begin position="47"/>
        <end position="57"/>
    </location>
</feature>
<evidence type="ECO:0000256" key="1">
    <source>
        <dbReference type="SAM" id="MobiDB-lite"/>
    </source>
</evidence>
<dbReference type="AlphaFoldDB" id="A0A5J5FVK1"/>
<dbReference type="InterPro" id="IPR002509">
    <property type="entry name" value="NODB_dom"/>
</dbReference>
<keyword evidence="4" id="KW-1185">Reference proteome</keyword>
<dbReference type="GO" id="GO:0016810">
    <property type="term" value="F:hydrolase activity, acting on carbon-nitrogen (but not peptide) bonds"/>
    <property type="evidence" value="ECO:0007669"/>
    <property type="project" value="InterPro"/>
</dbReference>
<evidence type="ECO:0000259" key="2">
    <source>
        <dbReference type="PROSITE" id="PS51677"/>
    </source>
</evidence>
<dbReference type="PROSITE" id="PS51677">
    <property type="entry name" value="NODB"/>
    <property type="match status" value="1"/>
</dbReference>
<proteinExistence type="predicted"/>
<dbReference type="InterPro" id="IPR036582">
    <property type="entry name" value="Mao_N_sf"/>
</dbReference>
<evidence type="ECO:0000313" key="4">
    <source>
        <dbReference type="Proteomes" id="UP000367750"/>
    </source>
</evidence>
<evidence type="ECO:0000313" key="3">
    <source>
        <dbReference type="EMBL" id="KAA8997250.1"/>
    </source>
</evidence>